<dbReference type="Pfam" id="PF04966">
    <property type="entry name" value="OprB"/>
    <property type="match status" value="1"/>
</dbReference>
<evidence type="ECO:0000256" key="1">
    <source>
        <dbReference type="ARBA" id="ARBA00008769"/>
    </source>
</evidence>
<dbReference type="InterPro" id="IPR052932">
    <property type="entry name" value="OprB_Porin"/>
</dbReference>
<dbReference type="PANTHER" id="PTHR37944:SF1">
    <property type="entry name" value="PORIN B"/>
    <property type="match status" value="1"/>
</dbReference>
<dbReference type="Proteomes" id="UP000677515">
    <property type="component" value="Chromosome"/>
</dbReference>
<evidence type="ECO:0000256" key="2">
    <source>
        <dbReference type="RuleBase" id="RU363072"/>
    </source>
</evidence>
<reference evidence="3 4" key="1">
    <citation type="submission" date="2021-01" db="EMBL/GenBank/DDBJ databases">
        <title>Complete genome sequence of Erwinia rhapontici MAFF 311153.</title>
        <authorList>
            <person name="Morohoshi T."/>
            <person name="Someya N."/>
        </authorList>
    </citation>
    <scope>NUCLEOTIDE SEQUENCE [LARGE SCALE GENOMIC DNA]</scope>
    <source>
        <strain evidence="3 4">MAFF 311153</strain>
    </source>
</reference>
<sequence>MDKSALTCRASRKTVLTRFSCSLLFLAAPVFANDAPFDPDSPWLLGDWAGYRKHLADEGVDFQVDYTTQSAANLAGGYRTSTTMRYADQWTFGSKLDLDKLMNWQGGQFQVTLTNRNGQNLTPYINDPRTGGLSNVQGISARGDYLRLTQFWLNQSLFDHWLEVKLGRVTTNEDFDTASVGMFQNWAMGGGQPGHWRNDRWFNAPVSQWGGRFKLNLPEDVYFQVGVYNQNRANDTKANGFRFDMGHGEGNLIPVELGWKPQLGQDKLQGNYRLGMFYSSTEGGDFHSFKDGEYQHNRRAYGGYLLAEQQLFAMDGDNKRGLSVSFQYVMNDHRTAKMDNYQSLALAWKGPFDARPADEIGIGMARIHVNSDYTKMREGQNAANGVSDYRNPAYLPLQQGAEWNYELYYNAKATRWLNIRPNLQVVTKPGGVRQVQDALIGGLAADISF</sequence>
<proteinExistence type="inferred from homology"/>
<feature type="chain" id="PRO_5044959564" evidence="2">
    <location>
        <begin position="33"/>
        <end position="449"/>
    </location>
</feature>
<evidence type="ECO:0000313" key="3">
    <source>
        <dbReference type="EMBL" id="BCQ34250.1"/>
    </source>
</evidence>
<comment type="similarity">
    <text evidence="1 2">Belongs to the OprB family.</text>
</comment>
<name>A0ABM7MYN3_ERWRD</name>
<protein>
    <submittedName>
        <fullName evidence="3">Porin</fullName>
    </submittedName>
</protein>
<organism evidence="3 4">
    <name type="scientific">Erwinia rhapontici</name>
    <name type="common">Pectobacterium rhapontici</name>
    <dbReference type="NCBI Taxonomy" id="55212"/>
    <lineage>
        <taxon>Bacteria</taxon>
        <taxon>Pseudomonadati</taxon>
        <taxon>Pseudomonadota</taxon>
        <taxon>Gammaproteobacteria</taxon>
        <taxon>Enterobacterales</taxon>
        <taxon>Erwiniaceae</taxon>
        <taxon>Erwinia</taxon>
    </lineage>
</organism>
<dbReference type="InterPro" id="IPR007049">
    <property type="entry name" value="Carb-sel_porin_OprB"/>
</dbReference>
<dbReference type="InterPro" id="IPR038673">
    <property type="entry name" value="OprB_sf"/>
</dbReference>
<keyword evidence="4" id="KW-1185">Reference proteome</keyword>
<dbReference type="Gene3D" id="2.40.160.180">
    <property type="entry name" value="Carbohydrate-selective porin OprB"/>
    <property type="match status" value="1"/>
</dbReference>
<keyword evidence="2" id="KW-0732">Signal</keyword>
<feature type="signal peptide" evidence="2">
    <location>
        <begin position="1"/>
        <end position="32"/>
    </location>
</feature>
<accession>A0ABM7MYN3</accession>
<dbReference type="PANTHER" id="PTHR37944">
    <property type="entry name" value="PORIN B"/>
    <property type="match status" value="1"/>
</dbReference>
<gene>
    <name evidence="3" type="ORF">ERHA53_15930</name>
</gene>
<evidence type="ECO:0000313" key="4">
    <source>
        <dbReference type="Proteomes" id="UP000677515"/>
    </source>
</evidence>
<dbReference type="RefSeq" id="WP_133840929.1">
    <property type="nucleotide sequence ID" value="NZ_AP024329.1"/>
</dbReference>
<dbReference type="EMBL" id="AP024329">
    <property type="protein sequence ID" value="BCQ34250.1"/>
    <property type="molecule type" value="Genomic_DNA"/>
</dbReference>